<dbReference type="InterPro" id="IPR001107">
    <property type="entry name" value="Band_7"/>
</dbReference>
<dbReference type="Gene3D" id="3.30.479.30">
    <property type="entry name" value="Band 7 domain"/>
    <property type="match status" value="1"/>
</dbReference>
<reference evidence="6" key="1">
    <citation type="submission" date="2016-06" db="EMBL/GenBank/DDBJ databases">
        <title>Draft genome sequence of Desulfoplanes formicivorans strain Pf12B.</title>
        <authorList>
            <person name="Watanabe M."/>
            <person name="Kojima H."/>
            <person name="Fukui M."/>
        </authorList>
    </citation>
    <scope>NUCLEOTIDE SEQUENCE [LARGE SCALE GENOMIC DNA]</scope>
    <source>
        <strain evidence="6">Pf12B</strain>
    </source>
</reference>
<dbReference type="InterPro" id="IPR000163">
    <property type="entry name" value="Prohibitin"/>
</dbReference>
<dbReference type="PANTHER" id="PTHR23222:SF1">
    <property type="entry name" value="PROHIBITIN-2"/>
    <property type="match status" value="1"/>
</dbReference>
<dbReference type="InterPro" id="IPR036013">
    <property type="entry name" value="Band_7/SPFH_dom_sf"/>
</dbReference>
<evidence type="ECO:0000256" key="2">
    <source>
        <dbReference type="ARBA" id="ARBA00023136"/>
    </source>
</evidence>
<dbReference type="SUPFAM" id="SSF117892">
    <property type="entry name" value="Band 7/SPFH domain"/>
    <property type="match status" value="1"/>
</dbReference>
<evidence type="ECO:0000313" key="6">
    <source>
        <dbReference type="Proteomes" id="UP000095200"/>
    </source>
</evidence>
<feature type="region of interest" description="Disordered" evidence="3">
    <location>
        <begin position="296"/>
        <end position="326"/>
    </location>
</feature>
<gene>
    <name evidence="5" type="ORF">DPF_1329</name>
</gene>
<proteinExistence type="predicted"/>
<evidence type="ECO:0000259" key="4">
    <source>
        <dbReference type="SMART" id="SM00244"/>
    </source>
</evidence>
<feature type="domain" description="Band 7" evidence="4">
    <location>
        <begin position="37"/>
        <end position="200"/>
    </location>
</feature>
<evidence type="ECO:0000256" key="3">
    <source>
        <dbReference type="SAM" id="MobiDB-lite"/>
    </source>
</evidence>
<accession>A0A194AHC5</accession>
<dbReference type="STRING" id="1592317.DPF_1329"/>
<evidence type="ECO:0000313" key="5">
    <source>
        <dbReference type="EMBL" id="GAU08615.1"/>
    </source>
</evidence>
<dbReference type="Pfam" id="PF01145">
    <property type="entry name" value="Band_7"/>
    <property type="match status" value="1"/>
</dbReference>
<dbReference type="EMBL" id="BDFE01000015">
    <property type="protein sequence ID" value="GAU08615.1"/>
    <property type="molecule type" value="Genomic_DNA"/>
</dbReference>
<dbReference type="OrthoDB" id="9792660at2"/>
<dbReference type="CDD" id="cd03401">
    <property type="entry name" value="SPFH_prohibitin"/>
    <property type="match status" value="1"/>
</dbReference>
<evidence type="ECO:0000256" key="1">
    <source>
        <dbReference type="ARBA" id="ARBA00004167"/>
    </source>
</evidence>
<dbReference type="Proteomes" id="UP000095200">
    <property type="component" value="Unassembled WGS sequence"/>
</dbReference>
<keyword evidence="6" id="KW-1185">Reference proteome</keyword>
<dbReference type="GO" id="GO:0016020">
    <property type="term" value="C:membrane"/>
    <property type="evidence" value="ECO:0007669"/>
    <property type="project" value="UniProtKB-SubCell"/>
</dbReference>
<keyword evidence="2" id="KW-0472">Membrane</keyword>
<comment type="subcellular location">
    <subcellularLocation>
        <location evidence="1">Membrane</location>
        <topology evidence="1">Single-pass membrane protein</topology>
    </subcellularLocation>
</comment>
<dbReference type="SMART" id="SM00244">
    <property type="entry name" value="PHB"/>
    <property type="match status" value="1"/>
</dbReference>
<name>A0A194AHC5_9BACT</name>
<dbReference type="PANTHER" id="PTHR23222">
    <property type="entry name" value="PROHIBITIN"/>
    <property type="match status" value="1"/>
</dbReference>
<sequence>MNKKLLCIRRKLSKYRTHCIVFGLAFTLILVFLWPQMVISVRPGELGVLYSRFGGGTQLDRTYQEGLHLIAPWNILFIYDVRIQEETQEVDVLTVDGLTVKVEASLRYQLVRDSLPLLHQQIGPEYKRKVVLPIMTSAVRQTVGSYRPDDLYSSARQELQDKMLVDAAEEMGRIPILVHCFVVRKIVLPEILSKAIEDKLVTEQKYLRYHYLLLEAREEAKRKAIEAQGIRYYQRLVNENMTDNYLRFEGIRATQNLAASQNAKIVVVGGGKDGLPIILNAQDASKPVDGENATLQNVSNASAKQAAPVTGPAEDPAMREKGGDTGWKDRKAQFADFLKQLDATLLNPEKTVLGDTSEK</sequence>
<dbReference type="AlphaFoldDB" id="A0A194AHC5"/>
<feature type="compositionally biased region" description="Basic and acidic residues" evidence="3">
    <location>
        <begin position="316"/>
        <end position="326"/>
    </location>
</feature>
<comment type="caution">
    <text evidence="5">The sequence shown here is derived from an EMBL/GenBank/DDBJ whole genome shotgun (WGS) entry which is preliminary data.</text>
</comment>
<dbReference type="GO" id="GO:0007005">
    <property type="term" value="P:mitochondrion organization"/>
    <property type="evidence" value="ECO:0007669"/>
    <property type="project" value="TreeGrafter"/>
</dbReference>
<protein>
    <submittedName>
        <fullName evidence="5">SPFH domain / Band 7 family protein</fullName>
    </submittedName>
</protein>
<organism evidence="5 6">
    <name type="scientific">Desulfoplanes formicivorans</name>
    <dbReference type="NCBI Taxonomy" id="1592317"/>
    <lineage>
        <taxon>Bacteria</taxon>
        <taxon>Pseudomonadati</taxon>
        <taxon>Thermodesulfobacteriota</taxon>
        <taxon>Desulfovibrionia</taxon>
        <taxon>Desulfovibrionales</taxon>
        <taxon>Desulfoplanaceae</taxon>
        <taxon>Desulfoplanes</taxon>
    </lineage>
</organism>